<feature type="domain" description="Anoctamin transmembrane" evidence="7">
    <location>
        <begin position="392"/>
        <end position="458"/>
    </location>
</feature>
<evidence type="ECO:0000256" key="2">
    <source>
        <dbReference type="ARBA" id="ARBA00009671"/>
    </source>
</evidence>
<evidence type="ECO:0000313" key="9">
    <source>
        <dbReference type="Proteomes" id="UP001187531"/>
    </source>
</evidence>
<evidence type="ECO:0000259" key="7">
    <source>
        <dbReference type="Pfam" id="PF04547"/>
    </source>
</evidence>
<dbReference type="Proteomes" id="UP001187531">
    <property type="component" value="Unassembled WGS sequence"/>
</dbReference>
<feature type="domain" description="Anoctamin transmembrane" evidence="7">
    <location>
        <begin position="261"/>
        <end position="324"/>
    </location>
</feature>
<feature type="domain" description="Anoctamin transmembrane" evidence="7">
    <location>
        <begin position="526"/>
        <end position="592"/>
    </location>
</feature>
<evidence type="ECO:0000256" key="4">
    <source>
        <dbReference type="ARBA" id="ARBA00022989"/>
    </source>
</evidence>
<dbReference type="EMBL" id="JAVRJZ010000005">
    <property type="protein sequence ID" value="KAK2722293.1"/>
    <property type="molecule type" value="Genomic_DNA"/>
</dbReference>
<dbReference type="GO" id="GO:0005254">
    <property type="term" value="F:chloride channel activity"/>
    <property type="evidence" value="ECO:0007669"/>
    <property type="project" value="TreeGrafter"/>
</dbReference>
<dbReference type="Pfam" id="PF04547">
    <property type="entry name" value="Anoctamin"/>
    <property type="match status" value="8"/>
</dbReference>
<organism evidence="8 9">
    <name type="scientific">Artemia franciscana</name>
    <name type="common">Brine shrimp</name>
    <name type="synonym">Artemia sanfranciscana</name>
    <dbReference type="NCBI Taxonomy" id="6661"/>
    <lineage>
        <taxon>Eukaryota</taxon>
        <taxon>Metazoa</taxon>
        <taxon>Ecdysozoa</taxon>
        <taxon>Arthropoda</taxon>
        <taxon>Crustacea</taxon>
        <taxon>Branchiopoda</taxon>
        <taxon>Anostraca</taxon>
        <taxon>Artemiidae</taxon>
        <taxon>Artemia</taxon>
    </lineage>
</organism>
<dbReference type="InterPro" id="IPR049452">
    <property type="entry name" value="Anoctamin_TM"/>
</dbReference>
<keyword evidence="5" id="KW-0472">Membrane</keyword>
<comment type="similarity">
    <text evidence="2 6">Belongs to the anoctamin family.</text>
</comment>
<evidence type="ECO:0000256" key="6">
    <source>
        <dbReference type="RuleBase" id="RU280814"/>
    </source>
</evidence>
<evidence type="ECO:0000313" key="8">
    <source>
        <dbReference type="EMBL" id="KAK2722293.1"/>
    </source>
</evidence>
<dbReference type="InterPro" id="IPR007632">
    <property type="entry name" value="Anoctamin"/>
</dbReference>
<evidence type="ECO:0000256" key="1">
    <source>
        <dbReference type="ARBA" id="ARBA00004141"/>
    </source>
</evidence>
<reference evidence="8" key="1">
    <citation type="submission" date="2023-07" db="EMBL/GenBank/DDBJ databases">
        <title>Chromosome-level genome assembly of Artemia franciscana.</title>
        <authorList>
            <person name="Jo E."/>
        </authorList>
    </citation>
    <scope>NUCLEOTIDE SEQUENCE</scope>
    <source>
        <tissue evidence="8">Whole body</tissue>
    </source>
</reference>
<keyword evidence="3" id="KW-0812">Transmembrane</keyword>
<keyword evidence="4" id="KW-1133">Transmembrane helix</keyword>
<dbReference type="GO" id="GO:0005886">
    <property type="term" value="C:plasma membrane"/>
    <property type="evidence" value="ECO:0007669"/>
    <property type="project" value="TreeGrafter"/>
</dbReference>
<protein>
    <recommendedName>
        <fullName evidence="6">Anoctamin</fullName>
    </recommendedName>
</protein>
<evidence type="ECO:0000256" key="3">
    <source>
        <dbReference type="ARBA" id="ARBA00022692"/>
    </source>
</evidence>
<sequence length="852" mass="101949">MHGQGDPEKSRSFWFIPGLPISFRSLEKKIEVSLKWRINNEQITGYDARPREEVVLIALLLGFTLFESINKKDSRSIADIAAVARKIAIGASSDVAQAEWLLLRTENGPREDITRIDHFWSHYFGLVNEREDSNYQELTKLIKASLTLSPGSADVEYGFSRSGKIIGEDQALMSERVLDARLMVYDMLRLYGGKPERFVITKELLNLARSARYTVKLILLEFVNRYASVFYVAFFKGKFIGRQGKYNTIFGYRKEEWKRPSRKLTEMEYNRTNTDFEYSYTVKLILLEFVNRYASVFYVAFFKGKLIARPGKYNTIFGYRKEEWKRLSRKLTEMEYNRTNTDFEYSYTVKLILLEFVNRYASVFYVAFFKGKFIGRQGKYNTIFGYRKEEWKRLSRKLTEMEYNRTNTDFEYSYTVKLILLEFVNRYASVFYVAFFKGKFIGRQGKYNTIFGYRKEEWKRLSRKLTEMEYNRTNTDFEYSYTVKLILLEFVNRYASVFYVAFFKGKLIARPGKYNTIYGYRKEEWKRLSRKLTEMEYNRTNTDFEYSYTVKLILLEFVNRYASVFFVAFFKGKLIARPGKYNTIFGYRKEEWKRLSRKLTEMEYNRTNTDFEYSYTVKLILLEFVNRYASVFYVAFFKGKFIARPGKYNTIFGYRQEEWKRLSRKLTEMEYNRTNTDFKYSYTVKLILLEFVNRYASVFYVEFFKGKLIARPGKYNTIFGYRQEEWKRLSCKLTEMEYNRTNTDFEYSYTVKLILLEFVNRYASVFYVAFFKGKFIGRPGKYNTIFGYRQEECAPGGCMLELTKQLVKIMFGQKIINLLKFVIFYRIVPLIMKWWRPIETDVPNETDGNTTL</sequence>
<feature type="domain" description="Anoctamin transmembrane" evidence="7">
    <location>
        <begin position="325"/>
        <end position="391"/>
    </location>
</feature>
<dbReference type="PANTHER" id="PTHR12308:SF84">
    <property type="entry name" value="ANOCTAMIN"/>
    <property type="match status" value="1"/>
</dbReference>
<feature type="domain" description="Anoctamin transmembrane" evidence="7">
    <location>
        <begin position="593"/>
        <end position="659"/>
    </location>
</feature>
<evidence type="ECO:0000256" key="5">
    <source>
        <dbReference type="ARBA" id="ARBA00023136"/>
    </source>
</evidence>
<dbReference type="PANTHER" id="PTHR12308">
    <property type="entry name" value="ANOCTAMIN"/>
    <property type="match status" value="1"/>
</dbReference>
<dbReference type="AlphaFoldDB" id="A0AA88L8E6"/>
<comment type="subcellular location">
    <subcellularLocation>
        <location evidence="1 6">Membrane</location>
        <topology evidence="1 6">Multi-pass membrane protein</topology>
    </subcellularLocation>
</comment>
<name>A0AA88L8E6_ARTSF</name>
<gene>
    <name evidence="8" type="ORF">QYM36_002727</name>
</gene>
<feature type="domain" description="Anoctamin transmembrane" evidence="7">
    <location>
        <begin position="459"/>
        <end position="525"/>
    </location>
</feature>
<feature type="domain" description="Anoctamin transmembrane" evidence="7">
    <location>
        <begin position="211"/>
        <end position="258"/>
    </location>
</feature>
<comment type="caution">
    <text evidence="8">The sequence shown here is derived from an EMBL/GenBank/DDBJ whole genome shotgun (WGS) entry which is preliminary data.</text>
</comment>
<keyword evidence="9" id="KW-1185">Reference proteome</keyword>
<proteinExistence type="inferred from homology"/>
<feature type="domain" description="Anoctamin transmembrane" evidence="7">
    <location>
        <begin position="727"/>
        <end position="834"/>
    </location>
</feature>
<accession>A0AA88L8E6</accession>